<keyword evidence="1 2" id="KW-0597">Phosphoprotein</keyword>
<dbReference type="PANTHER" id="PTHR44591:SF21">
    <property type="entry name" value="TWO-COMPONENT RESPONSE REGULATOR"/>
    <property type="match status" value="1"/>
</dbReference>
<dbReference type="InterPro" id="IPR050595">
    <property type="entry name" value="Bact_response_regulator"/>
</dbReference>
<dbReference type="InterPro" id="IPR001789">
    <property type="entry name" value="Sig_transdc_resp-reg_receiver"/>
</dbReference>
<dbReference type="InterPro" id="IPR011006">
    <property type="entry name" value="CheY-like_superfamily"/>
</dbReference>
<dbReference type="PANTHER" id="PTHR44591">
    <property type="entry name" value="STRESS RESPONSE REGULATOR PROTEIN 1"/>
    <property type="match status" value="1"/>
</dbReference>
<dbReference type="GO" id="GO:0000160">
    <property type="term" value="P:phosphorelay signal transduction system"/>
    <property type="evidence" value="ECO:0007669"/>
    <property type="project" value="InterPro"/>
</dbReference>
<evidence type="ECO:0000313" key="5">
    <source>
        <dbReference type="EMBL" id="OSJ25581.1"/>
    </source>
</evidence>
<feature type="domain" description="Response regulatory" evidence="3">
    <location>
        <begin position="5"/>
        <end position="112"/>
    </location>
</feature>
<evidence type="ECO:0000256" key="2">
    <source>
        <dbReference type="PROSITE-ProRule" id="PRU00169"/>
    </source>
</evidence>
<evidence type="ECO:0000313" key="6">
    <source>
        <dbReference type="Proteomes" id="UP000193553"/>
    </source>
</evidence>
<evidence type="ECO:0000313" key="7">
    <source>
        <dbReference type="Proteomes" id="UP000193884"/>
    </source>
</evidence>
<dbReference type="SUPFAM" id="SSF52172">
    <property type="entry name" value="CheY-like"/>
    <property type="match status" value="1"/>
</dbReference>
<comment type="caution">
    <text evidence="4">The sequence shown here is derived from an EMBL/GenBank/DDBJ whole genome shotgun (WGS) entry which is preliminary data.</text>
</comment>
<dbReference type="EMBL" id="NAFI01000190">
    <property type="protein sequence ID" value="OSJ01805.1"/>
    <property type="molecule type" value="Genomic_DNA"/>
</dbReference>
<sequence length="112" mass="12020">MSNFVMLLVEDDSLQREVLSDLLKDEGFEVVECATAEAAELIVASTGTELRALITDHNLAGRMTGLELAEYARSAHPGLNIVLMSGTVMAPLPPNTTFLRKPFAPAHLLAAV</sequence>
<name>A0A1X3FSB6_9BRAD</name>
<dbReference type="OrthoDB" id="9784719at2"/>
<dbReference type="AlphaFoldDB" id="A0A1X3FSB6"/>
<organism evidence="4 6">
    <name type="scientific">Bradyrhizobium canariense</name>
    <dbReference type="NCBI Taxonomy" id="255045"/>
    <lineage>
        <taxon>Bacteria</taxon>
        <taxon>Pseudomonadati</taxon>
        <taxon>Pseudomonadota</taxon>
        <taxon>Alphaproteobacteria</taxon>
        <taxon>Hyphomicrobiales</taxon>
        <taxon>Nitrobacteraceae</taxon>
        <taxon>Bradyrhizobium</taxon>
    </lineage>
</organism>
<dbReference type="Proteomes" id="UP000193884">
    <property type="component" value="Unassembled WGS sequence"/>
</dbReference>
<evidence type="ECO:0000259" key="3">
    <source>
        <dbReference type="PROSITE" id="PS50110"/>
    </source>
</evidence>
<proteinExistence type="predicted"/>
<dbReference type="RefSeq" id="WP_018460063.1">
    <property type="nucleotide sequence ID" value="NZ_JAFBBN010000001.1"/>
</dbReference>
<dbReference type="PROSITE" id="PS50110">
    <property type="entry name" value="RESPONSE_REGULATORY"/>
    <property type="match status" value="1"/>
</dbReference>
<reference evidence="6 7" key="1">
    <citation type="submission" date="2017-03" db="EMBL/GenBank/DDBJ databases">
        <title>Whole genome sequences of fourteen strains of Bradyrhizobium canariense and one strain of Bradyrhizobium japonicum isolated from Lupinus (Papilionoideae: Genisteae) species in Algeria.</title>
        <authorList>
            <person name="Crovadore J."/>
            <person name="Chekireb D."/>
            <person name="Brachmann A."/>
            <person name="Chablais R."/>
            <person name="Cochard B."/>
            <person name="Lefort F."/>
        </authorList>
    </citation>
    <scope>NUCLEOTIDE SEQUENCE [LARGE SCALE GENOMIC DNA]</scope>
    <source>
        <strain evidence="4 6">UBMA195</strain>
        <strain evidence="5 7">UBMAN05</strain>
    </source>
</reference>
<feature type="modified residue" description="4-aspartylphosphate" evidence="2">
    <location>
        <position position="56"/>
    </location>
</feature>
<dbReference type="SMART" id="SM00448">
    <property type="entry name" value="REC"/>
    <property type="match status" value="1"/>
</dbReference>
<dbReference type="EMBL" id="NAFK01000169">
    <property type="protein sequence ID" value="OSJ25581.1"/>
    <property type="molecule type" value="Genomic_DNA"/>
</dbReference>
<gene>
    <name evidence="5" type="ORF">BST63_23885</name>
    <name evidence="4" type="ORF">BSZ18_39080</name>
</gene>
<dbReference type="Proteomes" id="UP000193553">
    <property type="component" value="Unassembled WGS sequence"/>
</dbReference>
<accession>A0A1X3FSB6</accession>
<protein>
    <submittedName>
        <fullName evidence="4">Response regulator</fullName>
    </submittedName>
</protein>
<keyword evidence="7" id="KW-1185">Reference proteome</keyword>
<evidence type="ECO:0000313" key="4">
    <source>
        <dbReference type="EMBL" id="OSJ01805.1"/>
    </source>
</evidence>
<dbReference type="Pfam" id="PF00072">
    <property type="entry name" value="Response_reg"/>
    <property type="match status" value="1"/>
</dbReference>
<evidence type="ECO:0000256" key="1">
    <source>
        <dbReference type="ARBA" id="ARBA00022553"/>
    </source>
</evidence>
<dbReference type="Gene3D" id="3.40.50.2300">
    <property type="match status" value="1"/>
</dbReference>